<organism evidence="1 2">
    <name type="scientific">Paramecium primaurelia</name>
    <dbReference type="NCBI Taxonomy" id="5886"/>
    <lineage>
        <taxon>Eukaryota</taxon>
        <taxon>Sar</taxon>
        <taxon>Alveolata</taxon>
        <taxon>Ciliophora</taxon>
        <taxon>Intramacronucleata</taxon>
        <taxon>Oligohymenophorea</taxon>
        <taxon>Peniculida</taxon>
        <taxon>Parameciidae</taxon>
        <taxon>Paramecium</taxon>
    </lineage>
</organism>
<dbReference type="PANTHER" id="PTHR47112">
    <property type="entry name" value="PX DOMAIN-CONTAINING PROTEIN"/>
    <property type="match status" value="1"/>
</dbReference>
<dbReference type="EMBL" id="CAJJDM010000090">
    <property type="protein sequence ID" value="CAD8090968.1"/>
    <property type="molecule type" value="Genomic_DNA"/>
</dbReference>
<proteinExistence type="predicted"/>
<accession>A0A8S1NE98</accession>
<dbReference type="Proteomes" id="UP000688137">
    <property type="component" value="Unassembled WGS sequence"/>
</dbReference>
<sequence length="150" mass="17700">MKEFQIHKFQIKLRQVIYLSQEVITITLQCFLRIHGKIQCSLNLVINMVSSPLVLNALSDPYHTKIMKSTNRKRLIFEYDEILQEKYKIKVFFCSQLIAYIYQLMGLISETEKCCSFLPGNFTDEDKRLDLLKSAQLGLDYIVDFDYLQQ</sequence>
<comment type="caution">
    <text evidence="1">The sequence shown here is derived from an EMBL/GenBank/DDBJ whole genome shotgun (WGS) entry which is preliminary data.</text>
</comment>
<dbReference type="PANTHER" id="PTHR47112:SF1">
    <property type="entry name" value="PX DOMAIN-CONTAINING PROTEIN"/>
    <property type="match status" value="1"/>
</dbReference>
<gene>
    <name evidence="1" type="ORF">PPRIM_AZ9-3.1.T0870064</name>
</gene>
<dbReference type="AlphaFoldDB" id="A0A8S1NE98"/>
<keyword evidence="2" id="KW-1185">Reference proteome</keyword>
<protein>
    <submittedName>
        <fullName evidence="1">Uncharacterized protein</fullName>
    </submittedName>
</protein>
<reference evidence="1" key="1">
    <citation type="submission" date="2021-01" db="EMBL/GenBank/DDBJ databases">
        <authorList>
            <consortium name="Genoscope - CEA"/>
            <person name="William W."/>
        </authorList>
    </citation>
    <scope>NUCLEOTIDE SEQUENCE</scope>
</reference>
<evidence type="ECO:0000313" key="1">
    <source>
        <dbReference type="EMBL" id="CAD8090968.1"/>
    </source>
</evidence>
<name>A0A8S1NE98_PARPR</name>
<evidence type="ECO:0000313" key="2">
    <source>
        <dbReference type="Proteomes" id="UP000688137"/>
    </source>
</evidence>